<evidence type="ECO:0000313" key="1">
    <source>
        <dbReference type="EMBL" id="VDN28872.1"/>
    </source>
</evidence>
<accession>A0A3P7QAC9</accession>
<name>A0A3P7QAC9_CYLGO</name>
<proteinExistence type="predicted"/>
<gene>
    <name evidence="1" type="ORF">CGOC_LOCUS11087</name>
</gene>
<evidence type="ECO:0000313" key="2">
    <source>
        <dbReference type="Proteomes" id="UP000271889"/>
    </source>
</evidence>
<sequence length="84" mass="9300">MVHLDVMERIVLALQELAPHLAALDLVVAVASLVLEEAITGLRSLLCSKVLLEVATSRGIKTMLSRSALVYYNFCRSSIKFWIV</sequence>
<keyword evidence="2" id="KW-1185">Reference proteome</keyword>
<dbReference type="AlphaFoldDB" id="A0A3P7QAC9"/>
<reference evidence="1 2" key="1">
    <citation type="submission" date="2018-11" db="EMBL/GenBank/DDBJ databases">
        <authorList>
            <consortium name="Pathogen Informatics"/>
        </authorList>
    </citation>
    <scope>NUCLEOTIDE SEQUENCE [LARGE SCALE GENOMIC DNA]</scope>
</reference>
<dbReference type="Proteomes" id="UP000271889">
    <property type="component" value="Unassembled WGS sequence"/>
</dbReference>
<protein>
    <submittedName>
        <fullName evidence="1">Uncharacterized protein</fullName>
    </submittedName>
</protein>
<organism evidence="1 2">
    <name type="scientific">Cylicostephanus goldi</name>
    <name type="common">Nematode worm</name>
    <dbReference type="NCBI Taxonomy" id="71465"/>
    <lineage>
        <taxon>Eukaryota</taxon>
        <taxon>Metazoa</taxon>
        <taxon>Ecdysozoa</taxon>
        <taxon>Nematoda</taxon>
        <taxon>Chromadorea</taxon>
        <taxon>Rhabditida</taxon>
        <taxon>Rhabditina</taxon>
        <taxon>Rhabditomorpha</taxon>
        <taxon>Strongyloidea</taxon>
        <taxon>Strongylidae</taxon>
        <taxon>Cylicostephanus</taxon>
    </lineage>
</organism>
<dbReference type="EMBL" id="UYRV01114386">
    <property type="protein sequence ID" value="VDN28872.1"/>
    <property type="molecule type" value="Genomic_DNA"/>
</dbReference>